<sequence length="89" mass="9972">MNTTVEIQNLKCSGCENTIVRRLNTLEGIRNILVNMEDSTLSFEYDTLLNLEELKRNLRKIGYPITGDANNLTTKTKSYIACAVGSMAK</sequence>
<proteinExistence type="predicted"/>
<reference evidence="2 3" key="1">
    <citation type="submission" date="2020-03" db="EMBL/GenBank/DDBJ databases">
        <title>Genomic Encyclopedia of Type Strains, Phase IV (KMG-IV): sequencing the most valuable type-strain genomes for metagenomic binning, comparative biology and taxonomic classification.</title>
        <authorList>
            <person name="Goeker M."/>
        </authorList>
    </citation>
    <scope>NUCLEOTIDE SEQUENCE [LARGE SCALE GENOMIC DNA]</scope>
    <source>
        <strain evidence="2 3">DSM 29762</strain>
    </source>
</reference>
<gene>
    <name evidence="2" type="ORF">GGR42_002682</name>
</gene>
<dbReference type="EMBL" id="JAATJJ010000002">
    <property type="protein sequence ID" value="NJB72191.1"/>
    <property type="molecule type" value="Genomic_DNA"/>
</dbReference>
<feature type="domain" description="HMA" evidence="1">
    <location>
        <begin position="1"/>
        <end position="66"/>
    </location>
</feature>
<dbReference type="AlphaFoldDB" id="A0A846QV90"/>
<accession>A0A846QV90</accession>
<comment type="caution">
    <text evidence="2">The sequence shown here is derived from an EMBL/GenBank/DDBJ whole genome shotgun (WGS) entry which is preliminary data.</text>
</comment>
<protein>
    <submittedName>
        <fullName evidence="2">Copper chaperone CopZ</fullName>
    </submittedName>
</protein>
<dbReference type="InterPro" id="IPR036163">
    <property type="entry name" value="HMA_dom_sf"/>
</dbReference>
<dbReference type="PROSITE" id="PS50846">
    <property type="entry name" value="HMA_2"/>
    <property type="match status" value="1"/>
</dbReference>
<organism evidence="2 3">
    <name type="scientific">Saonia flava</name>
    <dbReference type="NCBI Taxonomy" id="523696"/>
    <lineage>
        <taxon>Bacteria</taxon>
        <taxon>Pseudomonadati</taxon>
        <taxon>Bacteroidota</taxon>
        <taxon>Flavobacteriia</taxon>
        <taxon>Flavobacteriales</taxon>
        <taxon>Flavobacteriaceae</taxon>
        <taxon>Saonia</taxon>
    </lineage>
</organism>
<dbReference type="RefSeq" id="WP_167964971.1">
    <property type="nucleotide sequence ID" value="NZ_JAATJJ010000002.1"/>
</dbReference>
<dbReference type="Pfam" id="PF00403">
    <property type="entry name" value="HMA"/>
    <property type="match status" value="1"/>
</dbReference>
<dbReference type="GO" id="GO:0046872">
    <property type="term" value="F:metal ion binding"/>
    <property type="evidence" value="ECO:0007669"/>
    <property type="project" value="InterPro"/>
</dbReference>
<evidence type="ECO:0000313" key="2">
    <source>
        <dbReference type="EMBL" id="NJB72191.1"/>
    </source>
</evidence>
<keyword evidence="3" id="KW-1185">Reference proteome</keyword>
<dbReference type="InterPro" id="IPR006121">
    <property type="entry name" value="HMA_dom"/>
</dbReference>
<dbReference type="Gene3D" id="3.30.70.100">
    <property type="match status" value="1"/>
</dbReference>
<dbReference type="Proteomes" id="UP000590442">
    <property type="component" value="Unassembled WGS sequence"/>
</dbReference>
<dbReference type="CDD" id="cd00371">
    <property type="entry name" value="HMA"/>
    <property type="match status" value="1"/>
</dbReference>
<evidence type="ECO:0000259" key="1">
    <source>
        <dbReference type="PROSITE" id="PS50846"/>
    </source>
</evidence>
<evidence type="ECO:0000313" key="3">
    <source>
        <dbReference type="Proteomes" id="UP000590442"/>
    </source>
</evidence>
<name>A0A846QV90_9FLAO</name>
<dbReference type="SUPFAM" id="SSF55008">
    <property type="entry name" value="HMA, heavy metal-associated domain"/>
    <property type="match status" value="1"/>
</dbReference>